<dbReference type="STRING" id="5539.A0A3E2HH33"/>
<accession>A0A3E2HH33</accession>
<evidence type="ECO:0000256" key="6">
    <source>
        <dbReference type="SAM" id="Phobius"/>
    </source>
</evidence>
<evidence type="ECO:0000256" key="2">
    <source>
        <dbReference type="ARBA" id="ARBA00022692"/>
    </source>
</evidence>
<comment type="subcellular location">
    <subcellularLocation>
        <location evidence="1">Membrane</location>
        <topology evidence="1">Single-pass membrane protein</topology>
    </subcellularLocation>
</comment>
<evidence type="ECO:0000256" key="3">
    <source>
        <dbReference type="ARBA" id="ARBA00022729"/>
    </source>
</evidence>
<feature type="domain" description="ER membrane protein complex subunit 7 beta-sandwich" evidence="7">
    <location>
        <begin position="33"/>
        <end position="174"/>
    </location>
</feature>
<dbReference type="OMA" id="FTFGMPK"/>
<comment type="caution">
    <text evidence="8">The sequence shown here is derived from an EMBL/GenBank/DDBJ whole genome shotgun (WGS) entry which is preliminary data.</text>
</comment>
<evidence type="ECO:0000256" key="5">
    <source>
        <dbReference type="ARBA" id="ARBA00023136"/>
    </source>
</evidence>
<evidence type="ECO:0000256" key="1">
    <source>
        <dbReference type="ARBA" id="ARBA00004167"/>
    </source>
</evidence>
<reference evidence="8 9" key="1">
    <citation type="submission" date="2018-05" db="EMBL/GenBank/DDBJ databases">
        <title>Draft genome sequence of Scytalidium lignicola DSM 105466, a ubiquitous saprotrophic fungus.</title>
        <authorList>
            <person name="Buettner E."/>
            <person name="Gebauer A.M."/>
            <person name="Hofrichter M."/>
            <person name="Liers C."/>
            <person name="Kellner H."/>
        </authorList>
    </citation>
    <scope>NUCLEOTIDE SEQUENCE [LARGE SCALE GENOMIC DNA]</scope>
    <source>
        <strain evidence="8 9">DSM 105466</strain>
    </source>
</reference>
<name>A0A3E2HH33_SCYLI</name>
<evidence type="ECO:0000313" key="9">
    <source>
        <dbReference type="Proteomes" id="UP000258309"/>
    </source>
</evidence>
<feature type="transmembrane region" description="Helical" evidence="6">
    <location>
        <begin position="171"/>
        <end position="189"/>
    </location>
</feature>
<feature type="non-terminal residue" evidence="8">
    <location>
        <position position="1"/>
    </location>
</feature>
<keyword evidence="2 6" id="KW-0812">Transmembrane</keyword>
<dbReference type="EMBL" id="NCSJ02000050">
    <property type="protein sequence ID" value="RFU32677.1"/>
    <property type="molecule type" value="Genomic_DNA"/>
</dbReference>
<dbReference type="OrthoDB" id="27095at2759"/>
<evidence type="ECO:0000256" key="4">
    <source>
        <dbReference type="ARBA" id="ARBA00022989"/>
    </source>
</evidence>
<sequence length="248" mass="27133">MRLQAIAGLAGLLTTASAIHLRIFVPSSSQLANPSTLPSTTSATLTSLSYQQSAVLRADNAFDFRNVSSGSYLLDVHCPTFSFWPLRIDVHPESPPKGAADDEKAPVVQGWYTFRGNEWDNKGEEIPVREVVEAKDGKEAVYGFDVKAGQEKDYFVERVGFSPFAMLKSPMILIALFSMAIVFGMPYLLENMDEETKAEFQERQKSSALSGNAAANPLQNFDAAAWLAGTSSKKTERTEAPVEKGVTR</sequence>
<proteinExistence type="predicted"/>
<dbReference type="AlphaFoldDB" id="A0A3E2HH33"/>
<dbReference type="PANTHER" id="PTHR13605">
    <property type="entry name" value="ER MEMBRANE PROTEIN COMPLEX SUBUNIT 7"/>
    <property type="match status" value="1"/>
</dbReference>
<evidence type="ECO:0000259" key="7">
    <source>
        <dbReference type="Pfam" id="PF09430"/>
    </source>
</evidence>
<gene>
    <name evidence="8" type="ORF">B7463_g3688</name>
</gene>
<keyword evidence="5 6" id="KW-0472">Membrane</keyword>
<protein>
    <recommendedName>
        <fullName evidence="7">ER membrane protein complex subunit 7 beta-sandwich domain-containing protein</fullName>
    </recommendedName>
</protein>
<dbReference type="InterPro" id="IPR039163">
    <property type="entry name" value="EMC7"/>
</dbReference>
<feature type="non-terminal residue" evidence="8">
    <location>
        <position position="248"/>
    </location>
</feature>
<evidence type="ECO:0000313" key="8">
    <source>
        <dbReference type="EMBL" id="RFU32677.1"/>
    </source>
</evidence>
<dbReference type="PANTHER" id="PTHR13605:SF4">
    <property type="entry name" value="ER MEMBRANE PROTEIN COMPLEX SUBUNIT 7"/>
    <property type="match status" value="1"/>
</dbReference>
<dbReference type="Proteomes" id="UP000258309">
    <property type="component" value="Unassembled WGS sequence"/>
</dbReference>
<dbReference type="GO" id="GO:0072546">
    <property type="term" value="C:EMC complex"/>
    <property type="evidence" value="ECO:0007669"/>
    <property type="project" value="TreeGrafter"/>
</dbReference>
<keyword evidence="4 6" id="KW-1133">Transmembrane helix</keyword>
<keyword evidence="3" id="KW-0732">Signal</keyword>
<organism evidence="8 9">
    <name type="scientific">Scytalidium lignicola</name>
    <name type="common">Hyphomycete</name>
    <dbReference type="NCBI Taxonomy" id="5539"/>
    <lineage>
        <taxon>Eukaryota</taxon>
        <taxon>Fungi</taxon>
        <taxon>Dikarya</taxon>
        <taxon>Ascomycota</taxon>
        <taxon>Pezizomycotina</taxon>
        <taxon>Leotiomycetes</taxon>
        <taxon>Leotiomycetes incertae sedis</taxon>
        <taxon>Scytalidium</taxon>
    </lineage>
</organism>
<dbReference type="Pfam" id="PF09430">
    <property type="entry name" value="EMC7_beta-sandw"/>
    <property type="match status" value="1"/>
</dbReference>
<keyword evidence="9" id="KW-1185">Reference proteome</keyword>
<dbReference type="InterPro" id="IPR019008">
    <property type="entry name" value="Beta_sandwich_EMC7"/>
</dbReference>